<keyword evidence="2" id="KW-0378">Hydrolase</keyword>
<dbReference type="GO" id="GO:0046872">
    <property type="term" value="F:metal ion binding"/>
    <property type="evidence" value="ECO:0007669"/>
    <property type="project" value="UniProtKB-KW"/>
</dbReference>
<dbReference type="PANTHER" id="PTHR42988:SF2">
    <property type="entry name" value="CYCLIC NUCLEOTIDE PHOSPHODIESTERASE CBUA0032-RELATED"/>
    <property type="match status" value="1"/>
</dbReference>
<accession>A0A6J6PXB8</accession>
<dbReference type="InterPro" id="IPR004843">
    <property type="entry name" value="Calcineurin-like_PHP"/>
</dbReference>
<dbReference type="SUPFAM" id="SSF56300">
    <property type="entry name" value="Metallo-dependent phosphatases"/>
    <property type="match status" value="1"/>
</dbReference>
<dbReference type="AlphaFoldDB" id="A0A6J6PXB8"/>
<dbReference type="InterPro" id="IPR050884">
    <property type="entry name" value="CNP_phosphodiesterase-III"/>
</dbReference>
<dbReference type="EMBL" id="CAEZXP010000005">
    <property type="protein sequence ID" value="CAB4703032.1"/>
    <property type="molecule type" value="Genomic_DNA"/>
</dbReference>
<evidence type="ECO:0000259" key="5">
    <source>
        <dbReference type="Pfam" id="PF00149"/>
    </source>
</evidence>
<evidence type="ECO:0000256" key="1">
    <source>
        <dbReference type="ARBA" id="ARBA00022723"/>
    </source>
</evidence>
<dbReference type="InterPro" id="IPR029052">
    <property type="entry name" value="Metallo-depent_PP-like"/>
</dbReference>
<keyword evidence="1" id="KW-0479">Metal-binding</keyword>
<reference evidence="6" key="1">
    <citation type="submission" date="2020-05" db="EMBL/GenBank/DDBJ databases">
        <authorList>
            <person name="Chiriac C."/>
            <person name="Salcher M."/>
            <person name="Ghai R."/>
            <person name="Kavagutti S V."/>
        </authorList>
    </citation>
    <scope>NUCLEOTIDE SEQUENCE</scope>
</reference>
<evidence type="ECO:0000313" key="6">
    <source>
        <dbReference type="EMBL" id="CAB4703032.1"/>
    </source>
</evidence>
<dbReference type="GO" id="GO:0016787">
    <property type="term" value="F:hydrolase activity"/>
    <property type="evidence" value="ECO:0007669"/>
    <property type="project" value="UniProtKB-KW"/>
</dbReference>
<feature type="domain" description="Calcineurin-like phosphoesterase" evidence="5">
    <location>
        <begin position="1"/>
        <end position="186"/>
    </location>
</feature>
<name>A0A6J6PXB8_9ZZZZ</name>
<evidence type="ECO:0000256" key="4">
    <source>
        <dbReference type="ARBA" id="ARBA00025742"/>
    </source>
</evidence>
<evidence type="ECO:0000256" key="3">
    <source>
        <dbReference type="ARBA" id="ARBA00023004"/>
    </source>
</evidence>
<sequence>MSDLHTGAGKAGAEAGPGPALQTLVDELKPTLVIASGDLTHRNKPWQHDGAAALLKGLGVPVLAVPGNHDIPLLSPNRVLAPWKEFERHWLTTEPTHSTPSLYVVGINSVRPWRHQSGGVSKEALARAVGRLKSAPTEAFRIAVLHHQLVGAPWRSRKKPVAHRNHVLAALAEAGAELIVGGHVHQGTVSDRHEFEVVDEAFHGAVVTTVPGLGRPRPRRHGEACGAFLYTPGTADLTVETYLWREQEWGVTARRTFARGAGTLGSRSA</sequence>
<keyword evidence="3" id="KW-0408">Iron</keyword>
<gene>
    <name evidence="6" type="ORF">UFOPK2399_01480</name>
</gene>
<dbReference type="Gene3D" id="3.60.21.10">
    <property type="match status" value="1"/>
</dbReference>
<evidence type="ECO:0000256" key="2">
    <source>
        <dbReference type="ARBA" id="ARBA00022801"/>
    </source>
</evidence>
<proteinExistence type="inferred from homology"/>
<comment type="similarity">
    <text evidence="4">Belongs to the cyclic nucleotide phosphodiesterase class-III family.</text>
</comment>
<protein>
    <submittedName>
        <fullName evidence="6">Unannotated protein</fullName>
    </submittedName>
</protein>
<organism evidence="6">
    <name type="scientific">freshwater metagenome</name>
    <dbReference type="NCBI Taxonomy" id="449393"/>
    <lineage>
        <taxon>unclassified sequences</taxon>
        <taxon>metagenomes</taxon>
        <taxon>ecological metagenomes</taxon>
    </lineage>
</organism>
<dbReference type="Pfam" id="PF00149">
    <property type="entry name" value="Metallophos"/>
    <property type="match status" value="1"/>
</dbReference>
<dbReference type="PANTHER" id="PTHR42988">
    <property type="entry name" value="PHOSPHOHYDROLASE"/>
    <property type="match status" value="1"/>
</dbReference>